<organism evidence="2 3">
    <name type="scientific">Bordetella bronchialis</name>
    <dbReference type="NCBI Taxonomy" id="463025"/>
    <lineage>
        <taxon>Bacteria</taxon>
        <taxon>Pseudomonadati</taxon>
        <taxon>Pseudomonadota</taxon>
        <taxon>Betaproteobacteria</taxon>
        <taxon>Burkholderiales</taxon>
        <taxon>Alcaligenaceae</taxon>
        <taxon>Bordetella</taxon>
    </lineage>
</organism>
<dbReference type="STRING" id="463025.BAU08_12185"/>
<dbReference type="Pfam" id="PF00561">
    <property type="entry name" value="Abhydrolase_1"/>
    <property type="match status" value="1"/>
</dbReference>
<keyword evidence="2" id="KW-0378">Hydrolase</keyword>
<dbReference type="PANTHER" id="PTHR43798:SF33">
    <property type="entry name" value="HYDROLASE, PUTATIVE (AFU_ORTHOLOGUE AFUA_2G14860)-RELATED"/>
    <property type="match status" value="1"/>
</dbReference>
<dbReference type="GO" id="GO:0016020">
    <property type="term" value="C:membrane"/>
    <property type="evidence" value="ECO:0007669"/>
    <property type="project" value="TreeGrafter"/>
</dbReference>
<dbReference type="PANTHER" id="PTHR43798">
    <property type="entry name" value="MONOACYLGLYCEROL LIPASE"/>
    <property type="match status" value="1"/>
</dbReference>
<dbReference type="PRINTS" id="PR00111">
    <property type="entry name" value="ABHYDROLASE"/>
</dbReference>
<dbReference type="AlphaFoldDB" id="A0A193FYB4"/>
<dbReference type="RefSeq" id="WP_066669494.1">
    <property type="nucleotide sequence ID" value="NZ_CP016171.1"/>
</dbReference>
<dbReference type="PRINTS" id="PR00412">
    <property type="entry name" value="EPOXHYDRLASE"/>
</dbReference>
<dbReference type="Proteomes" id="UP000092213">
    <property type="component" value="Chromosome"/>
</dbReference>
<dbReference type="InterPro" id="IPR050266">
    <property type="entry name" value="AB_hydrolase_sf"/>
</dbReference>
<dbReference type="InterPro" id="IPR000073">
    <property type="entry name" value="AB_hydrolase_1"/>
</dbReference>
<dbReference type="GO" id="GO:0016787">
    <property type="term" value="F:hydrolase activity"/>
    <property type="evidence" value="ECO:0007669"/>
    <property type="project" value="UniProtKB-KW"/>
</dbReference>
<sequence>MSTEFVNRIAVEVDGQGDPVVCIHGLGGSSNNWTPVMEAFTRFRVLRIDLPGSARSHAVQGPLSIDSLAQAVREVCARLGVARAHLVGHSLGTIVCFKLAAESPELVRSLALFGPLLCPPDGARANIRARAQRARDEGMAGMQAIADAIVAGATSADTRQHQPAAVALVRESVMRQDPDGYARSCEALAEAQAAPVERIACPTLLVAGDEDAVAPPLSVRAIGERIRDSRVLVYPRCGHWTTFERPAECLRDLKDFYTAYAR</sequence>
<evidence type="ECO:0000313" key="2">
    <source>
        <dbReference type="EMBL" id="ANN71989.1"/>
    </source>
</evidence>
<evidence type="ECO:0000313" key="3">
    <source>
        <dbReference type="Proteomes" id="UP000092213"/>
    </source>
</evidence>
<dbReference type="Gene3D" id="3.40.50.1820">
    <property type="entry name" value="alpha/beta hydrolase"/>
    <property type="match status" value="1"/>
</dbReference>
<feature type="domain" description="AB hydrolase-1" evidence="1">
    <location>
        <begin position="19"/>
        <end position="246"/>
    </location>
</feature>
<accession>A0A193FYB4</accession>
<evidence type="ECO:0000259" key="1">
    <source>
        <dbReference type="Pfam" id="PF00561"/>
    </source>
</evidence>
<name>A0A193FYB4_9BORD</name>
<dbReference type="InterPro" id="IPR000639">
    <property type="entry name" value="Epox_hydrolase-like"/>
</dbReference>
<dbReference type="SUPFAM" id="SSF53474">
    <property type="entry name" value="alpha/beta-Hydrolases"/>
    <property type="match status" value="1"/>
</dbReference>
<dbReference type="InterPro" id="IPR029058">
    <property type="entry name" value="AB_hydrolase_fold"/>
</dbReference>
<gene>
    <name evidence="2" type="ORF">BAU08_12185</name>
</gene>
<reference evidence="2 3" key="1">
    <citation type="submission" date="2016-06" db="EMBL/GenBank/DDBJ databases">
        <title>Complete genome sequences of Bordetella bronchialis and Bordetella flabilis.</title>
        <authorList>
            <person name="LiPuma J.J."/>
            <person name="Spilker T."/>
        </authorList>
    </citation>
    <scope>NUCLEOTIDE SEQUENCE [LARGE SCALE GENOMIC DNA]</scope>
    <source>
        <strain evidence="2 3">AU17976</strain>
    </source>
</reference>
<protein>
    <submittedName>
        <fullName evidence="2">Alpha/beta hydrolase</fullName>
    </submittedName>
</protein>
<dbReference type="EMBL" id="CP016171">
    <property type="protein sequence ID" value="ANN71989.1"/>
    <property type="molecule type" value="Genomic_DNA"/>
</dbReference>
<proteinExistence type="predicted"/>